<dbReference type="InterPro" id="IPR007372">
    <property type="entry name" value="Lipid/polyisoprenoid-bd_YceI"/>
</dbReference>
<dbReference type="Gene3D" id="2.40.128.110">
    <property type="entry name" value="Lipid/polyisoprenoid-binding, YceI-like"/>
    <property type="match status" value="1"/>
</dbReference>
<dbReference type="AlphaFoldDB" id="A0A1T5B742"/>
<keyword evidence="3" id="KW-1185">Reference proteome</keyword>
<gene>
    <name evidence="2" type="ORF">SAMN05660293_00071</name>
</gene>
<dbReference type="STRING" id="651661.SAMN05660293_00071"/>
<accession>A0A1T5B742</accession>
<feature type="domain" description="Lipid/polyisoprenoid-binding YceI-like" evidence="1">
    <location>
        <begin position="57"/>
        <end position="177"/>
    </location>
</feature>
<dbReference type="Pfam" id="PF04264">
    <property type="entry name" value="YceI"/>
    <property type="match status" value="1"/>
</dbReference>
<name>A0A1T5B742_9BACT</name>
<dbReference type="EMBL" id="FUZA01000001">
    <property type="protein sequence ID" value="SKB43091.1"/>
    <property type="molecule type" value="Genomic_DNA"/>
</dbReference>
<dbReference type="SUPFAM" id="SSF101874">
    <property type="entry name" value="YceI-like"/>
    <property type="match status" value="1"/>
</dbReference>
<dbReference type="Proteomes" id="UP000190897">
    <property type="component" value="Unassembled WGS sequence"/>
</dbReference>
<reference evidence="3" key="1">
    <citation type="submission" date="2017-02" db="EMBL/GenBank/DDBJ databases">
        <authorList>
            <person name="Varghese N."/>
            <person name="Submissions S."/>
        </authorList>
    </citation>
    <scope>NUCLEOTIDE SEQUENCE [LARGE SCALE GENOMIC DNA]</scope>
    <source>
        <strain evidence="3">DSM 22270</strain>
    </source>
</reference>
<organism evidence="2 3">
    <name type="scientific">Dyadobacter psychrophilus</name>
    <dbReference type="NCBI Taxonomy" id="651661"/>
    <lineage>
        <taxon>Bacteria</taxon>
        <taxon>Pseudomonadati</taxon>
        <taxon>Bacteroidota</taxon>
        <taxon>Cytophagia</taxon>
        <taxon>Cytophagales</taxon>
        <taxon>Spirosomataceae</taxon>
        <taxon>Dyadobacter</taxon>
    </lineage>
</organism>
<evidence type="ECO:0000313" key="2">
    <source>
        <dbReference type="EMBL" id="SKB43091.1"/>
    </source>
</evidence>
<protein>
    <submittedName>
        <fullName evidence="2">YceI-like domain-containing protein</fullName>
    </submittedName>
</protein>
<dbReference type="PROSITE" id="PS51257">
    <property type="entry name" value="PROKAR_LIPOPROTEIN"/>
    <property type="match status" value="1"/>
</dbReference>
<evidence type="ECO:0000313" key="3">
    <source>
        <dbReference type="Proteomes" id="UP000190897"/>
    </source>
</evidence>
<proteinExistence type="predicted"/>
<sequence length="186" mass="20972">MDTKTFKLMLVLMISQFVAIACYGQLYMTKTGETSFFSETPLENIVAVNKQVLVILNTANGEIAIKMQQRSFHFPNKLMEEHFNENYMETEKYPAAVFAGKIMEPIDYGKDGTYPVHADGVLDMHGIKQNRSLKGQMVINGRQITLTSDFDIKLADHKIEVPTLVITKIAEAIAVKNKFVLVPKKP</sequence>
<evidence type="ECO:0000259" key="1">
    <source>
        <dbReference type="Pfam" id="PF04264"/>
    </source>
</evidence>
<dbReference type="InterPro" id="IPR036761">
    <property type="entry name" value="TTHA0802/YceI-like_sf"/>
</dbReference>
<dbReference type="RefSeq" id="WP_229208237.1">
    <property type="nucleotide sequence ID" value="NZ_FUZA01000001.1"/>
</dbReference>